<name>A0ABU5TBF8_9MICC</name>
<dbReference type="InterPro" id="IPR050312">
    <property type="entry name" value="IolE/XylAMocC-like"/>
</dbReference>
<keyword evidence="3" id="KW-0413">Isomerase</keyword>
<gene>
    <name evidence="3" type="ORF">SPF06_20025</name>
</gene>
<dbReference type="EMBL" id="JAYGGQ010000020">
    <property type="protein sequence ID" value="MEA5457018.1"/>
    <property type="molecule type" value="Genomic_DNA"/>
</dbReference>
<accession>A0ABU5TBF8</accession>
<keyword evidence="1" id="KW-0119">Carbohydrate metabolism</keyword>
<sequence>MRAAAASAGGFSGVGVHIDDVDEEDEGELARRDDVLRRTGLSVAEVEFISGWTGGELPRARTKAFRLAAHWGAHHVSIGEFTGGALDPPTASSVLADLAAEAAEHSVTLALEAFPWSRIDSYPRALELIEASGAGNVGLLVDVWHFFNTGAKLSFLDHLECSRIAAVQLNDGPRVHNDFLQQARRARMLPGQGELGVHGLLERLLALGYTGPWFVEVSTPEFRALGARDAAEQAVTAARRAVEAARQSSVTVPSN</sequence>
<dbReference type="RefSeq" id="WP_323280931.1">
    <property type="nucleotide sequence ID" value="NZ_JAYGGQ010000020.1"/>
</dbReference>
<dbReference type="InterPro" id="IPR036237">
    <property type="entry name" value="Xyl_isomerase-like_sf"/>
</dbReference>
<proteinExistence type="predicted"/>
<keyword evidence="4" id="KW-1185">Reference proteome</keyword>
<evidence type="ECO:0000313" key="4">
    <source>
        <dbReference type="Proteomes" id="UP001304769"/>
    </source>
</evidence>
<evidence type="ECO:0000313" key="3">
    <source>
        <dbReference type="EMBL" id="MEA5457018.1"/>
    </source>
</evidence>
<protein>
    <submittedName>
        <fullName evidence="3">Sugar phosphate isomerase/epimerase</fullName>
    </submittedName>
</protein>
<dbReference type="PANTHER" id="PTHR12110:SF48">
    <property type="entry name" value="BLL3656 PROTEIN"/>
    <property type="match status" value="1"/>
</dbReference>
<dbReference type="Pfam" id="PF01261">
    <property type="entry name" value="AP_endonuc_2"/>
    <property type="match status" value="1"/>
</dbReference>
<dbReference type="InterPro" id="IPR013022">
    <property type="entry name" value="Xyl_isomerase-like_TIM-brl"/>
</dbReference>
<organism evidence="3 4">
    <name type="scientific">Sinomonas terricola</name>
    <dbReference type="NCBI Taxonomy" id="3110330"/>
    <lineage>
        <taxon>Bacteria</taxon>
        <taxon>Bacillati</taxon>
        <taxon>Actinomycetota</taxon>
        <taxon>Actinomycetes</taxon>
        <taxon>Micrococcales</taxon>
        <taxon>Micrococcaceae</taxon>
        <taxon>Sinomonas</taxon>
    </lineage>
</organism>
<dbReference type="Proteomes" id="UP001304769">
    <property type="component" value="Unassembled WGS sequence"/>
</dbReference>
<dbReference type="SUPFAM" id="SSF51658">
    <property type="entry name" value="Xylose isomerase-like"/>
    <property type="match status" value="1"/>
</dbReference>
<comment type="caution">
    <text evidence="3">The sequence shown here is derived from an EMBL/GenBank/DDBJ whole genome shotgun (WGS) entry which is preliminary data.</text>
</comment>
<reference evidence="3 4" key="1">
    <citation type="submission" date="2023-12" db="EMBL/GenBank/DDBJ databases">
        <title>Sinomonas terricola sp. nov, isolated from litchi orchard soil in Guangdong, PR China.</title>
        <authorList>
            <person name="Jiaxin W."/>
            <person name="Yang Z."/>
            <person name="Honghui Z."/>
        </authorList>
    </citation>
    <scope>NUCLEOTIDE SEQUENCE [LARGE SCALE GENOMIC DNA]</scope>
    <source>
        <strain evidence="3 4">JGH33</strain>
    </source>
</reference>
<feature type="domain" description="Xylose isomerase-like TIM barrel" evidence="2">
    <location>
        <begin position="4"/>
        <end position="231"/>
    </location>
</feature>
<evidence type="ECO:0000256" key="1">
    <source>
        <dbReference type="ARBA" id="ARBA00023277"/>
    </source>
</evidence>
<evidence type="ECO:0000259" key="2">
    <source>
        <dbReference type="Pfam" id="PF01261"/>
    </source>
</evidence>
<dbReference type="PANTHER" id="PTHR12110">
    <property type="entry name" value="HYDROXYPYRUVATE ISOMERASE"/>
    <property type="match status" value="1"/>
</dbReference>
<dbReference type="Gene3D" id="3.20.20.150">
    <property type="entry name" value="Divalent-metal-dependent TIM barrel enzymes"/>
    <property type="match status" value="1"/>
</dbReference>
<dbReference type="GO" id="GO:0016853">
    <property type="term" value="F:isomerase activity"/>
    <property type="evidence" value="ECO:0007669"/>
    <property type="project" value="UniProtKB-KW"/>
</dbReference>